<dbReference type="PANTHER" id="PTHR12138:SF162">
    <property type="entry name" value="CHROMOSOME UNDETERMINED SCAFFOLD_275, WHOLE GENOME SHOTGUN SEQUENCE"/>
    <property type="match status" value="1"/>
</dbReference>
<keyword evidence="2" id="KW-1185">Reference proteome</keyword>
<accession>A0A7N9CE61</accession>
<dbReference type="GeneTree" id="ENSGT01150000287033"/>
<reference evidence="1 2" key="1">
    <citation type="submission" date="2013-03" db="EMBL/GenBank/DDBJ databases">
        <authorList>
            <person name="Warren W."/>
            <person name="Wilson R.K."/>
        </authorList>
    </citation>
    <scope>NUCLEOTIDE SEQUENCE</scope>
</reference>
<name>A0A7N9CE61_MACFA</name>
<evidence type="ECO:0000313" key="2">
    <source>
        <dbReference type="Proteomes" id="UP000233100"/>
    </source>
</evidence>
<dbReference type="AlphaFoldDB" id="A0A7N9CE61"/>
<dbReference type="PANTHER" id="PTHR12138">
    <property type="entry name" value="PRIMATE-EXPANDED PROTEIN FAMILY"/>
    <property type="match status" value="1"/>
</dbReference>
<organism evidence="1 2">
    <name type="scientific">Macaca fascicularis</name>
    <name type="common">Crab-eating macaque</name>
    <name type="synonym">Cynomolgus monkey</name>
    <dbReference type="NCBI Taxonomy" id="9541"/>
    <lineage>
        <taxon>Eukaryota</taxon>
        <taxon>Metazoa</taxon>
        <taxon>Chordata</taxon>
        <taxon>Craniata</taxon>
        <taxon>Vertebrata</taxon>
        <taxon>Euteleostomi</taxon>
        <taxon>Mammalia</taxon>
        <taxon>Eutheria</taxon>
        <taxon>Euarchontoglires</taxon>
        <taxon>Primates</taxon>
        <taxon>Haplorrhini</taxon>
        <taxon>Catarrhini</taxon>
        <taxon>Cercopithecidae</taxon>
        <taxon>Cercopithecinae</taxon>
        <taxon>Macaca</taxon>
    </lineage>
</organism>
<dbReference type="Ensembl" id="ENSMFAT00000096324.1">
    <property type="protein sequence ID" value="ENSMFAP00000049061.1"/>
    <property type="gene ID" value="ENSMFAG00000057556.1"/>
</dbReference>
<sequence>FFFFFFFLRQGLALPSRLECSDTITAHCSLSLPGSTSPSTSASQVAGTTSVCHSAQLFFSRDKVSLCCPGWFRIPELKPAHLSLPNCWDYRPEPLCLALMLLRKNWQMCHPGIGNVIIPFIQLTWLSSTVRGIANEMAKLKYLTHKTDPLPFLNGMLRRQSVTQMATF</sequence>
<dbReference type="Proteomes" id="UP000233100">
    <property type="component" value="Chromosome 7"/>
</dbReference>
<reference evidence="1" key="3">
    <citation type="submission" date="2025-09" db="UniProtKB">
        <authorList>
            <consortium name="Ensembl"/>
        </authorList>
    </citation>
    <scope>IDENTIFICATION</scope>
</reference>
<protein>
    <submittedName>
        <fullName evidence="1">Uncharacterized protein</fullName>
    </submittedName>
</protein>
<evidence type="ECO:0000313" key="1">
    <source>
        <dbReference type="Ensembl" id="ENSMFAP00000049061.1"/>
    </source>
</evidence>
<reference evidence="1" key="2">
    <citation type="submission" date="2025-08" db="UniProtKB">
        <authorList>
            <consortium name="Ensembl"/>
        </authorList>
    </citation>
    <scope>IDENTIFICATION</scope>
</reference>
<proteinExistence type="predicted"/>